<dbReference type="Proteomes" id="UP000287651">
    <property type="component" value="Unassembled WGS sequence"/>
</dbReference>
<accession>A0A426XKI9</accession>
<dbReference type="EMBL" id="AMZH03019698">
    <property type="protein sequence ID" value="RRT40029.1"/>
    <property type="molecule type" value="Genomic_DNA"/>
</dbReference>
<protein>
    <submittedName>
        <fullName evidence="1">Uncharacterized protein</fullName>
    </submittedName>
</protein>
<organism evidence="1 2">
    <name type="scientific">Ensete ventricosum</name>
    <name type="common">Abyssinian banana</name>
    <name type="synonym">Musa ensete</name>
    <dbReference type="NCBI Taxonomy" id="4639"/>
    <lineage>
        <taxon>Eukaryota</taxon>
        <taxon>Viridiplantae</taxon>
        <taxon>Streptophyta</taxon>
        <taxon>Embryophyta</taxon>
        <taxon>Tracheophyta</taxon>
        <taxon>Spermatophyta</taxon>
        <taxon>Magnoliopsida</taxon>
        <taxon>Liliopsida</taxon>
        <taxon>Zingiberales</taxon>
        <taxon>Musaceae</taxon>
        <taxon>Ensete</taxon>
    </lineage>
</organism>
<sequence>MPLEGCNLSRQCGELRVMLARADGHVFGGGLAGPMMAASSVLVSHSLYRSGICLSQCT</sequence>
<reference evidence="1 2" key="1">
    <citation type="journal article" date="2014" name="Agronomy (Basel)">
        <title>A Draft Genome Sequence for Ensete ventricosum, the Drought-Tolerant Tree Against Hunger.</title>
        <authorList>
            <person name="Harrison J."/>
            <person name="Moore K.A."/>
            <person name="Paszkiewicz K."/>
            <person name="Jones T."/>
            <person name="Grant M."/>
            <person name="Ambacheew D."/>
            <person name="Muzemil S."/>
            <person name="Studholme D.J."/>
        </authorList>
    </citation>
    <scope>NUCLEOTIDE SEQUENCE [LARGE SCALE GENOMIC DNA]</scope>
</reference>
<evidence type="ECO:0000313" key="1">
    <source>
        <dbReference type="EMBL" id="RRT40029.1"/>
    </source>
</evidence>
<gene>
    <name evidence="1" type="ORF">B296_00058755</name>
</gene>
<evidence type="ECO:0000313" key="2">
    <source>
        <dbReference type="Proteomes" id="UP000287651"/>
    </source>
</evidence>
<name>A0A426XKI9_ENSVE</name>
<comment type="caution">
    <text evidence="1">The sequence shown here is derived from an EMBL/GenBank/DDBJ whole genome shotgun (WGS) entry which is preliminary data.</text>
</comment>
<proteinExistence type="predicted"/>
<dbReference type="AlphaFoldDB" id="A0A426XKI9"/>